<accession>A0ABD1M6W0</accession>
<proteinExistence type="predicted"/>
<organism evidence="3 4">
    <name type="scientific">Flemingia macrophylla</name>
    <dbReference type="NCBI Taxonomy" id="520843"/>
    <lineage>
        <taxon>Eukaryota</taxon>
        <taxon>Viridiplantae</taxon>
        <taxon>Streptophyta</taxon>
        <taxon>Embryophyta</taxon>
        <taxon>Tracheophyta</taxon>
        <taxon>Spermatophyta</taxon>
        <taxon>Magnoliopsida</taxon>
        <taxon>eudicotyledons</taxon>
        <taxon>Gunneridae</taxon>
        <taxon>Pentapetalae</taxon>
        <taxon>rosids</taxon>
        <taxon>fabids</taxon>
        <taxon>Fabales</taxon>
        <taxon>Fabaceae</taxon>
        <taxon>Papilionoideae</taxon>
        <taxon>50 kb inversion clade</taxon>
        <taxon>NPAAA clade</taxon>
        <taxon>indigoferoid/millettioid clade</taxon>
        <taxon>Phaseoleae</taxon>
        <taxon>Flemingia</taxon>
    </lineage>
</organism>
<dbReference type="PANTHER" id="PTHR11227">
    <property type="entry name" value="WD-REPEAT PROTEIN INTERACTING WITH PHOSPHOINOSIDES WIPI -RELATED"/>
    <property type="match status" value="1"/>
</dbReference>
<protein>
    <submittedName>
        <fullName evidence="3">Uncharacterized protein</fullName>
    </submittedName>
</protein>
<evidence type="ECO:0000256" key="2">
    <source>
        <dbReference type="ARBA" id="ARBA00022737"/>
    </source>
</evidence>
<keyword evidence="1" id="KW-0853">WD repeat</keyword>
<dbReference type="AlphaFoldDB" id="A0ABD1M6W0"/>
<evidence type="ECO:0000313" key="4">
    <source>
        <dbReference type="Proteomes" id="UP001603857"/>
    </source>
</evidence>
<dbReference type="Proteomes" id="UP001603857">
    <property type="component" value="Unassembled WGS sequence"/>
</dbReference>
<gene>
    <name evidence="3" type="ORF">Fmac_019119</name>
</gene>
<sequence>MRDSGDNLQLSYLWHDSDAKLHHLQDLLLNILTLVGGDSHPQYPPIKVMIWDDHYSSRSSSQLSDSVILVNPGLHKGQIRVEHYSQKKMKFISAHDSRVAYIALKLDATNDQGLPSAKMVNCC</sequence>
<reference evidence="3 4" key="1">
    <citation type="submission" date="2024-08" db="EMBL/GenBank/DDBJ databases">
        <title>Insights into the chromosomal genome structure of Flemingia macrophylla.</title>
        <authorList>
            <person name="Ding Y."/>
            <person name="Zhao Y."/>
            <person name="Bi W."/>
            <person name="Wu M."/>
            <person name="Zhao G."/>
            <person name="Gong Y."/>
            <person name="Li W."/>
            <person name="Zhang P."/>
        </authorList>
    </citation>
    <scope>NUCLEOTIDE SEQUENCE [LARGE SCALE GENOMIC DNA]</scope>
    <source>
        <strain evidence="3">DYQJB</strain>
        <tissue evidence="3">Leaf</tissue>
    </source>
</reference>
<evidence type="ECO:0000313" key="3">
    <source>
        <dbReference type="EMBL" id="KAL2331538.1"/>
    </source>
</evidence>
<comment type="caution">
    <text evidence="3">The sequence shown here is derived from an EMBL/GenBank/DDBJ whole genome shotgun (WGS) entry which is preliminary data.</text>
</comment>
<evidence type="ECO:0000256" key="1">
    <source>
        <dbReference type="ARBA" id="ARBA00022574"/>
    </source>
</evidence>
<keyword evidence="2" id="KW-0677">Repeat</keyword>
<name>A0ABD1M6W0_9FABA</name>
<dbReference type="InterPro" id="IPR048720">
    <property type="entry name" value="PROPPIN"/>
</dbReference>
<dbReference type="EMBL" id="JBGMDY010000006">
    <property type="protein sequence ID" value="KAL2331538.1"/>
    <property type="molecule type" value="Genomic_DNA"/>
</dbReference>
<keyword evidence="4" id="KW-1185">Reference proteome</keyword>